<accession>A0ABD1TL43</accession>
<evidence type="ECO:0000313" key="1">
    <source>
        <dbReference type="EMBL" id="KAL2513450.1"/>
    </source>
</evidence>
<evidence type="ECO:0000313" key="2">
    <source>
        <dbReference type="Proteomes" id="UP001604277"/>
    </source>
</evidence>
<dbReference type="Proteomes" id="UP001604277">
    <property type="component" value="Unassembled WGS sequence"/>
</dbReference>
<dbReference type="AlphaFoldDB" id="A0ABD1TL43"/>
<proteinExistence type="predicted"/>
<sequence length="179" mass="21116">MRESKGLSRFQIWASKSSKLETLYEHDIGKRTVGWQAPEQKSKKVVLNIIRGLSIRTDLVYKLIRNCYANDESFANHKKLLEENYKLCDKLKFSEETTLMQLEKLMNLSRRGENLMQLCDKINVFLNCVNMLVLNKVSGHESEVRVVREEIYDGHHEAIKYFNNPHFGFVPNKLSFFWR</sequence>
<name>A0ABD1TL43_9LAMI</name>
<gene>
    <name evidence="1" type="ORF">Fot_27421</name>
</gene>
<keyword evidence="2" id="KW-1185">Reference proteome</keyword>
<dbReference type="EMBL" id="JBFOLJ010000008">
    <property type="protein sequence ID" value="KAL2513450.1"/>
    <property type="molecule type" value="Genomic_DNA"/>
</dbReference>
<protein>
    <submittedName>
        <fullName evidence="1">Uncharacterized protein</fullName>
    </submittedName>
</protein>
<organism evidence="1 2">
    <name type="scientific">Forsythia ovata</name>
    <dbReference type="NCBI Taxonomy" id="205694"/>
    <lineage>
        <taxon>Eukaryota</taxon>
        <taxon>Viridiplantae</taxon>
        <taxon>Streptophyta</taxon>
        <taxon>Embryophyta</taxon>
        <taxon>Tracheophyta</taxon>
        <taxon>Spermatophyta</taxon>
        <taxon>Magnoliopsida</taxon>
        <taxon>eudicotyledons</taxon>
        <taxon>Gunneridae</taxon>
        <taxon>Pentapetalae</taxon>
        <taxon>asterids</taxon>
        <taxon>lamiids</taxon>
        <taxon>Lamiales</taxon>
        <taxon>Oleaceae</taxon>
        <taxon>Forsythieae</taxon>
        <taxon>Forsythia</taxon>
    </lineage>
</organism>
<reference evidence="2" key="1">
    <citation type="submission" date="2024-07" db="EMBL/GenBank/DDBJ databases">
        <title>Two chromosome-level genome assemblies of Korean endemic species Abeliophyllum distichum and Forsythia ovata (Oleaceae).</title>
        <authorList>
            <person name="Jang H."/>
        </authorList>
    </citation>
    <scope>NUCLEOTIDE SEQUENCE [LARGE SCALE GENOMIC DNA]</scope>
</reference>
<comment type="caution">
    <text evidence="1">The sequence shown here is derived from an EMBL/GenBank/DDBJ whole genome shotgun (WGS) entry which is preliminary data.</text>
</comment>